<protein>
    <recommendedName>
        <fullName evidence="5">Cell division protein FtsL</fullName>
    </recommendedName>
</protein>
<gene>
    <name evidence="3" type="ORF">SAMN05216267_1008144</name>
</gene>
<evidence type="ECO:0000256" key="1">
    <source>
        <dbReference type="SAM" id="MobiDB-lite"/>
    </source>
</evidence>
<feature type="region of interest" description="Disordered" evidence="1">
    <location>
        <begin position="93"/>
        <end position="176"/>
    </location>
</feature>
<proteinExistence type="predicted"/>
<reference evidence="3 4" key="1">
    <citation type="submission" date="2016-10" db="EMBL/GenBank/DDBJ databases">
        <authorList>
            <person name="de Groot N.N."/>
        </authorList>
    </citation>
    <scope>NUCLEOTIDE SEQUENCE [LARGE SCALE GENOMIC DNA]</scope>
    <source>
        <strain evidence="3 4">CGMCC 4.2026</strain>
    </source>
</reference>
<feature type="transmembrane region" description="Helical" evidence="2">
    <location>
        <begin position="24"/>
        <end position="46"/>
    </location>
</feature>
<evidence type="ECO:0000313" key="3">
    <source>
        <dbReference type="EMBL" id="SEN69446.1"/>
    </source>
</evidence>
<dbReference type="STRING" id="310780.SAMN05216267_1008144"/>
<keyword evidence="2" id="KW-0472">Membrane</keyword>
<accession>A0A1H8IN34</accession>
<evidence type="ECO:0008006" key="5">
    <source>
        <dbReference type="Google" id="ProtNLM"/>
    </source>
</evidence>
<sequence length="176" mass="17179">MIGAQAGRRGSPRGAGATAARTPFVVLIVTLLAGGLISLLLLNSAVNQDSFQLNKLQKETTGYTDEQQELQQEVDGLSAPGALEERARQMGMVPGGAPAFLTPAGGVHGTPQAATAPPPSPTPTPTLGSASPAVSAGSSATPSGQPQAGSPASGAPGTTAGTSTPSPGTSDPTSGR</sequence>
<dbReference type="EMBL" id="FODD01000008">
    <property type="protein sequence ID" value="SEN69446.1"/>
    <property type="molecule type" value="Genomic_DNA"/>
</dbReference>
<evidence type="ECO:0000313" key="4">
    <source>
        <dbReference type="Proteomes" id="UP000181951"/>
    </source>
</evidence>
<keyword evidence="4" id="KW-1185">Reference proteome</keyword>
<evidence type="ECO:0000256" key="2">
    <source>
        <dbReference type="SAM" id="Phobius"/>
    </source>
</evidence>
<dbReference type="Proteomes" id="UP000181951">
    <property type="component" value="Unassembled WGS sequence"/>
</dbReference>
<dbReference type="AlphaFoldDB" id="A0A1H8IN34"/>
<organism evidence="3 4">
    <name type="scientific">Actinacidiphila rubida</name>
    <dbReference type="NCBI Taxonomy" id="310780"/>
    <lineage>
        <taxon>Bacteria</taxon>
        <taxon>Bacillati</taxon>
        <taxon>Actinomycetota</taxon>
        <taxon>Actinomycetes</taxon>
        <taxon>Kitasatosporales</taxon>
        <taxon>Streptomycetaceae</taxon>
        <taxon>Actinacidiphila</taxon>
    </lineage>
</organism>
<keyword evidence="2" id="KW-1133">Transmembrane helix</keyword>
<name>A0A1H8IN34_9ACTN</name>
<feature type="compositionally biased region" description="Low complexity" evidence="1">
    <location>
        <begin position="125"/>
        <end position="176"/>
    </location>
</feature>
<keyword evidence="2" id="KW-0812">Transmembrane</keyword>